<dbReference type="RefSeq" id="WP_215796313.1">
    <property type="nucleotide sequence ID" value="NZ_JAHKKG010000034.1"/>
</dbReference>
<accession>A0ABS5Z5T0</accession>
<keyword evidence="1" id="KW-0472">Membrane</keyword>
<sequence>MSRGSAFAWLLPGFVVSVIDAWLSMQSMVGIIQPKNILAFVAAVLLGMALTAFAVLSPLWTTEYSPVFLHLIKYLLVIVDVGTSIIGAIWYGLMGQPLNRTVHFEEMHWAPSNWFATTLIVGFVVIVAWFCHMFGLAMRTLKTG</sequence>
<comment type="caution">
    <text evidence="2">The sequence shown here is derived from an EMBL/GenBank/DDBJ whole genome shotgun (WGS) entry which is preliminary data.</text>
</comment>
<protein>
    <submittedName>
        <fullName evidence="2">Uncharacterized protein</fullName>
    </submittedName>
</protein>
<gene>
    <name evidence="2" type="ORF">KOI35_46915</name>
</gene>
<dbReference type="Proteomes" id="UP001519654">
    <property type="component" value="Unassembled WGS sequence"/>
</dbReference>
<feature type="transmembrane region" description="Helical" evidence="1">
    <location>
        <begin position="6"/>
        <end position="25"/>
    </location>
</feature>
<evidence type="ECO:0000256" key="1">
    <source>
        <dbReference type="SAM" id="Phobius"/>
    </source>
</evidence>
<feature type="transmembrane region" description="Helical" evidence="1">
    <location>
        <begin position="72"/>
        <end position="93"/>
    </location>
</feature>
<evidence type="ECO:0000313" key="3">
    <source>
        <dbReference type="Proteomes" id="UP001519654"/>
    </source>
</evidence>
<proteinExistence type="predicted"/>
<name>A0ABS5Z5T0_9ACTN</name>
<keyword evidence="1" id="KW-1133">Transmembrane helix</keyword>
<keyword evidence="3" id="KW-1185">Reference proteome</keyword>
<feature type="transmembrane region" description="Helical" evidence="1">
    <location>
        <begin position="37"/>
        <end position="60"/>
    </location>
</feature>
<organism evidence="2 3">
    <name type="scientific">Paractinoplanes bogorensis</name>
    <dbReference type="NCBI Taxonomy" id="1610840"/>
    <lineage>
        <taxon>Bacteria</taxon>
        <taxon>Bacillati</taxon>
        <taxon>Actinomycetota</taxon>
        <taxon>Actinomycetes</taxon>
        <taxon>Micromonosporales</taxon>
        <taxon>Micromonosporaceae</taxon>
        <taxon>Paractinoplanes</taxon>
    </lineage>
</organism>
<keyword evidence="1" id="KW-0812">Transmembrane</keyword>
<feature type="transmembrane region" description="Helical" evidence="1">
    <location>
        <begin position="114"/>
        <end position="138"/>
    </location>
</feature>
<reference evidence="2 3" key="1">
    <citation type="submission" date="2021-06" db="EMBL/GenBank/DDBJ databases">
        <title>Actinoplanes lichenicola sp. nov., and Actinoplanes ovalisporus sp. nov., isolated from lichen in Thailand.</title>
        <authorList>
            <person name="Saeng-In P."/>
            <person name="Kanchanasin P."/>
            <person name="Yuki M."/>
            <person name="Kudo T."/>
            <person name="Ohkuma M."/>
            <person name="Phongsopitanun W."/>
            <person name="Tanasupawat S."/>
        </authorList>
    </citation>
    <scope>NUCLEOTIDE SEQUENCE [LARGE SCALE GENOMIC DNA]</scope>
    <source>
        <strain evidence="2 3">NBRC 110975</strain>
    </source>
</reference>
<dbReference type="EMBL" id="JAHKKG010000034">
    <property type="protein sequence ID" value="MBU2671054.1"/>
    <property type="molecule type" value="Genomic_DNA"/>
</dbReference>
<evidence type="ECO:0000313" key="2">
    <source>
        <dbReference type="EMBL" id="MBU2671054.1"/>
    </source>
</evidence>